<dbReference type="EMBL" id="ML977635">
    <property type="protein sequence ID" value="KAF1995661.1"/>
    <property type="molecule type" value="Genomic_DNA"/>
</dbReference>
<keyword evidence="2" id="KW-1185">Reference proteome</keyword>
<protein>
    <submittedName>
        <fullName evidence="1">Uncharacterized protein</fullName>
    </submittedName>
</protein>
<accession>A0A6A5W6E8</accession>
<evidence type="ECO:0000313" key="1">
    <source>
        <dbReference type="EMBL" id="KAF1995661.1"/>
    </source>
</evidence>
<dbReference type="AlphaFoldDB" id="A0A6A5W6E8"/>
<dbReference type="OrthoDB" id="3942849at2759"/>
<evidence type="ECO:0000313" key="2">
    <source>
        <dbReference type="Proteomes" id="UP000799779"/>
    </source>
</evidence>
<dbReference type="Proteomes" id="UP000799779">
    <property type="component" value="Unassembled WGS sequence"/>
</dbReference>
<name>A0A6A5W6E8_9PLEO</name>
<proteinExistence type="predicted"/>
<sequence length="77" mass="8840">MVSQTQNAGQASGIEMAWMARWAEVDKLESILCDCLFKGIKASRMRKGEENRKLTKLTDTVRLHLLRKEGEDFKLEV</sequence>
<gene>
    <name evidence="1" type="ORF">P154DRAFT_339796</name>
</gene>
<reference evidence="1" key="1">
    <citation type="journal article" date="2020" name="Stud. Mycol.">
        <title>101 Dothideomycetes genomes: a test case for predicting lifestyles and emergence of pathogens.</title>
        <authorList>
            <person name="Haridas S."/>
            <person name="Albert R."/>
            <person name="Binder M."/>
            <person name="Bloem J."/>
            <person name="Labutti K."/>
            <person name="Salamov A."/>
            <person name="Andreopoulos B."/>
            <person name="Baker S."/>
            <person name="Barry K."/>
            <person name="Bills G."/>
            <person name="Bluhm B."/>
            <person name="Cannon C."/>
            <person name="Castanera R."/>
            <person name="Culley D."/>
            <person name="Daum C."/>
            <person name="Ezra D."/>
            <person name="Gonzalez J."/>
            <person name="Henrissat B."/>
            <person name="Kuo A."/>
            <person name="Liang C."/>
            <person name="Lipzen A."/>
            <person name="Lutzoni F."/>
            <person name="Magnuson J."/>
            <person name="Mondo S."/>
            <person name="Nolan M."/>
            <person name="Ohm R."/>
            <person name="Pangilinan J."/>
            <person name="Park H.-J."/>
            <person name="Ramirez L."/>
            <person name="Alfaro M."/>
            <person name="Sun H."/>
            <person name="Tritt A."/>
            <person name="Yoshinaga Y."/>
            <person name="Zwiers L.-H."/>
            <person name="Turgeon B."/>
            <person name="Goodwin S."/>
            <person name="Spatafora J."/>
            <person name="Crous P."/>
            <person name="Grigoriev I."/>
        </authorList>
    </citation>
    <scope>NUCLEOTIDE SEQUENCE</scope>
    <source>
        <strain evidence="1">CBS 123094</strain>
    </source>
</reference>
<organism evidence="1 2">
    <name type="scientific">Amniculicola lignicola CBS 123094</name>
    <dbReference type="NCBI Taxonomy" id="1392246"/>
    <lineage>
        <taxon>Eukaryota</taxon>
        <taxon>Fungi</taxon>
        <taxon>Dikarya</taxon>
        <taxon>Ascomycota</taxon>
        <taxon>Pezizomycotina</taxon>
        <taxon>Dothideomycetes</taxon>
        <taxon>Pleosporomycetidae</taxon>
        <taxon>Pleosporales</taxon>
        <taxon>Amniculicolaceae</taxon>
        <taxon>Amniculicola</taxon>
    </lineage>
</organism>